<proteinExistence type="predicted"/>
<reference evidence="2" key="2">
    <citation type="submission" date="2020-09" db="EMBL/GenBank/DDBJ databases">
        <authorList>
            <person name="Sun Q."/>
            <person name="Ohkuma M."/>
        </authorList>
    </citation>
    <scope>NUCLEOTIDE SEQUENCE</scope>
    <source>
        <strain evidence="2">JCM 31311</strain>
    </source>
</reference>
<sequence length="1446" mass="146960">MRQTTTQLSQQSYTLTITDALLAGETITAVQGGTLTINGSAPTLPHLLVVGEVLTFTHTAGPAALSGITLLSQVAADAPAGTLPDPDPAQWSWVDTFDRTFLGTDYTVDVNTSSVQIENAVLIVGEAIDQHTTQGSNNPLPHARARLNASLWNQRAACVQYDGWFEMFSGTPLEPFLGVRLVGATKNLSWNGTALTWGIGTASATLATAQGTGAGVSMDTPRRVRLTVDETAGRIQVLAGTVGLVDVALPADWLTAMGNGAQVELFHESTGNLGSGVSYTRGKFDNFSVRSGNGMANGGTGTGGTNTTPAIGALWRFGAGAPDDGVGTDGDIYMDTSSGALYQRVSGAYQAAGNLRGPAGSPGVAGVGIQSAALNGSGHLIFTRTDGSTLDAGVLPTPEGTPGTPGVGIQSVTIDSNGHLIFTRTDNTTFDAGAIPTAAGTPGLGVQAAAINGSGHLILTRTDGSTLDAGALPGGSGGGSLSVRPLGGNGVTATTLEVVNGTVLDQGGGTVRLILPTGGGSAPADPTLIRDAAAPARTFDFSTFTSGNVDGQNGWTASSSGTIASGKLAVSNHYDTTPLGVKLPGHFYEGEILLELDPTAPQILLRMNRGSSRSFGAWIFSVNAYGSAFGVDAGIVTDSTVVHSDGSDRGVTGITIPAEPLMMRVTVERNVIRVWVWPKSQTMPTNPTITTVDLSSYIGADQTSGAVYLSRTYQSGGDPGVTRLNRVSLHDDAAQPTAVQTQAAFIGRWWPAYRAGTPGMATITQGSEVLVRVTGSDLVAQVYRDPATSQAPRFAVSVNGAAATIIPVPQGSGWGAVTLATGLADVSDVSVILDGFHELDPVWNGAALLIGNLTSTGGTTVPIIYTDQPIVEIRGDSITAGVLARASAGGTSAANSAGSLTYGRLAAKAAGMRLIQAGYGGTGLNAARTGSGGVPGLLANMLSFWALHPDHAATHPEVDVAVVNIGTNDSNAGVAGAAFQTDYGTLLTQELARFPNAKILAMRPFNGAYATDIQAAVSASGSSRVQYVDTTGWVTTYTDGTHPGLGSGGHPAAAGHLAPLLIAAIGGSAYVPAVYTPPEAPAFGIVVETADGTTSGTVNTLQLPNGTLSIAGGVGTYTPAAGGGSTSSGTLTRSATNQANTILETFDTDLVAADTFTSVTGFQASVSGNLSYDAANKRILSGASSGSAFFWAYKHLSLAAHLDYSVDMTLLGDYSGLQHGGLWVQGVANTGSGYRVAFINAGTPKWIVSRYVNGVEDTSSGQLNVSANAGAAWSIGTTKRLRITVDYTTGAGVLYVDGVQTLTWTDTTFTGGIPGGFSYGSQSAYDNLSYTAVVAAQVNGLSGGLRAVSNGVSSGSGLVTLAGPAHVDVADANGLVLASAIMQAGDVWTYAASEGSSSGSFPMVASSDALPNGGAAILDDDVNPPRLIRKRANGVVWYGPTFSNTP</sequence>
<evidence type="ECO:0000259" key="1">
    <source>
        <dbReference type="Pfam" id="PF13472"/>
    </source>
</evidence>
<keyword evidence="3" id="KW-1185">Reference proteome</keyword>
<dbReference type="SUPFAM" id="SSF52266">
    <property type="entry name" value="SGNH hydrolase"/>
    <property type="match status" value="1"/>
</dbReference>
<dbReference type="EMBL" id="BMQL01000013">
    <property type="protein sequence ID" value="GGR11349.1"/>
    <property type="molecule type" value="Genomic_DNA"/>
</dbReference>
<dbReference type="Gene3D" id="2.60.120.560">
    <property type="entry name" value="Exo-inulinase, domain 1"/>
    <property type="match status" value="1"/>
</dbReference>
<organism evidence="2 3">
    <name type="scientific">Deinococcus ruber</name>
    <dbReference type="NCBI Taxonomy" id="1848197"/>
    <lineage>
        <taxon>Bacteria</taxon>
        <taxon>Thermotogati</taxon>
        <taxon>Deinococcota</taxon>
        <taxon>Deinococci</taxon>
        <taxon>Deinococcales</taxon>
        <taxon>Deinococcaceae</taxon>
        <taxon>Deinococcus</taxon>
    </lineage>
</organism>
<accession>A0A918C946</accession>
<dbReference type="Gene3D" id="3.40.50.1110">
    <property type="entry name" value="SGNH hydrolase"/>
    <property type="match status" value="1"/>
</dbReference>
<dbReference type="InterPro" id="IPR036514">
    <property type="entry name" value="SGNH_hydro_sf"/>
</dbReference>
<comment type="caution">
    <text evidence="2">The sequence shown here is derived from an EMBL/GenBank/DDBJ whole genome shotgun (WGS) entry which is preliminary data.</text>
</comment>
<evidence type="ECO:0000313" key="3">
    <source>
        <dbReference type="Proteomes" id="UP000603865"/>
    </source>
</evidence>
<feature type="domain" description="SGNH hydrolase-type esterase" evidence="1">
    <location>
        <begin position="875"/>
        <end position="1056"/>
    </location>
</feature>
<name>A0A918C946_9DEIO</name>
<dbReference type="Proteomes" id="UP000603865">
    <property type="component" value="Unassembled WGS sequence"/>
</dbReference>
<dbReference type="InterPro" id="IPR013830">
    <property type="entry name" value="SGNH_hydro"/>
</dbReference>
<evidence type="ECO:0000313" key="2">
    <source>
        <dbReference type="EMBL" id="GGR11349.1"/>
    </source>
</evidence>
<protein>
    <recommendedName>
        <fullName evidence="1">SGNH hydrolase-type esterase domain-containing protein</fullName>
    </recommendedName>
</protein>
<dbReference type="Pfam" id="PF13472">
    <property type="entry name" value="Lipase_GDSL_2"/>
    <property type="match status" value="1"/>
</dbReference>
<reference evidence="2" key="1">
    <citation type="journal article" date="2014" name="Int. J. Syst. Evol. Microbiol.">
        <title>Complete genome sequence of Corynebacterium casei LMG S-19264T (=DSM 44701T), isolated from a smear-ripened cheese.</title>
        <authorList>
            <consortium name="US DOE Joint Genome Institute (JGI-PGF)"/>
            <person name="Walter F."/>
            <person name="Albersmeier A."/>
            <person name="Kalinowski J."/>
            <person name="Ruckert C."/>
        </authorList>
    </citation>
    <scope>NUCLEOTIDE SEQUENCE</scope>
    <source>
        <strain evidence="2">JCM 31311</strain>
    </source>
</reference>
<gene>
    <name evidence="2" type="ORF">GCM10008957_25100</name>
</gene>
<dbReference type="RefSeq" id="WP_189090855.1">
    <property type="nucleotide sequence ID" value="NZ_BMQL01000013.1"/>
</dbReference>